<name>A0A1I5UEI4_9BACT</name>
<gene>
    <name evidence="1" type="ORF">SAMN05444277_103245</name>
</gene>
<sequence length="57" mass="6730">MDLNHFAAWLLLTFLRLKNFYFNPFLIGVAKVRAVLIRSKILLENFELFLFVALTDL</sequence>
<accession>A0A1I5UEI4</accession>
<evidence type="ECO:0000313" key="2">
    <source>
        <dbReference type="Proteomes" id="UP000199031"/>
    </source>
</evidence>
<dbReference type="Proteomes" id="UP000199031">
    <property type="component" value="Unassembled WGS sequence"/>
</dbReference>
<proteinExistence type="predicted"/>
<evidence type="ECO:0000313" key="1">
    <source>
        <dbReference type="EMBL" id="SFP93690.1"/>
    </source>
</evidence>
<dbReference type="AlphaFoldDB" id="A0A1I5UEI4"/>
<organism evidence="1 2">
    <name type="scientific">Parafilimonas terrae</name>
    <dbReference type="NCBI Taxonomy" id="1465490"/>
    <lineage>
        <taxon>Bacteria</taxon>
        <taxon>Pseudomonadati</taxon>
        <taxon>Bacteroidota</taxon>
        <taxon>Chitinophagia</taxon>
        <taxon>Chitinophagales</taxon>
        <taxon>Chitinophagaceae</taxon>
        <taxon>Parafilimonas</taxon>
    </lineage>
</organism>
<keyword evidence="2" id="KW-1185">Reference proteome</keyword>
<dbReference type="EMBL" id="FOXQ01000003">
    <property type="protein sequence ID" value="SFP93690.1"/>
    <property type="molecule type" value="Genomic_DNA"/>
</dbReference>
<protein>
    <submittedName>
        <fullName evidence="1">Uncharacterized protein</fullName>
    </submittedName>
</protein>
<reference evidence="1 2" key="1">
    <citation type="submission" date="2016-10" db="EMBL/GenBank/DDBJ databases">
        <authorList>
            <person name="de Groot N.N."/>
        </authorList>
    </citation>
    <scope>NUCLEOTIDE SEQUENCE [LARGE SCALE GENOMIC DNA]</scope>
    <source>
        <strain evidence="1 2">DSM 28286</strain>
    </source>
</reference>